<proteinExistence type="predicted"/>
<dbReference type="PROSITE" id="PS51294">
    <property type="entry name" value="HTH_MYB"/>
    <property type="match status" value="2"/>
</dbReference>
<feature type="domain" description="HTH myb-type" evidence="3">
    <location>
        <begin position="80"/>
        <end position="134"/>
    </location>
</feature>
<dbReference type="Gene3D" id="1.10.10.60">
    <property type="entry name" value="Homeodomain-like"/>
    <property type="match status" value="2"/>
</dbReference>
<dbReference type="SMART" id="SM00717">
    <property type="entry name" value="SANT"/>
    <property type="match status" value="2"/>
</dbReference>
<dbReference type="PANTHER" id="PTHR45614">
    <property type="entry name" value="MYB PROTEIN-RELATED"/>
    <property type="match status" value="1"/>
</dbReference>
<keyword evidence="5" id="KW-1185">Reference proteome</keyword>
<feature type="domain" description="HTH myb-type" evidence="3">
    <location>
        <begin position="33"/>
        <end position="79"/>
    </location>
</feature>
<feature type="domain" description="Myb-like" evidence="2">
    <location>
        <begin position="28"/>
        <end position="79"/>
    </location>
</feature>
<comment type="caution">
    <text evidence="4">The sequence shown here is derived from an EMBL/GenBank/DDBJ whole genome shotgun (WGS) entry which is preliminary data.</text>
</comment>
<evidence type="ECO:0000259" key="2">
    <source>
        <dbReference type="PROSITE" id="PS50090"/>
    </source>
</evidence>
<dbReference type="SUPFAM" id="SSF46689">
    <property type="entry name" value="Homeodomain-like"/>
    <property type="match status" value="1"/>
</dbReference>
<dbReference type="InterPro" id="IPR017930">
    <property type="entry name" value="Myb_dom"/>
</dbReference>
<dbReference type="Proteomes" id="UP001470230">
    <property type="component" value="Unassembled WGS sequence"/>
</dbReference>
<dbReference type="PROSITE" id="PS50090">
    <property type="entry name" value="MYB_LIKE"/>
    <property type="match status" value="2"/>
</dbReference>
<feature type="domain" description="Myb-like" evidence="2">
    <location>
        <begin position="80"/>
        <end position="130"/>
    </location>
</feature>
<feature type="region of interest" description="Disordered" evidence="1">
    <location>
        <begin position="253"/>
        <end position="293"/>
    </location>
</feature>
<organism evidence="4 5">
    <name type="scientific">Tritrichomonas musculus</name>
    <dbReference type="NCBI Taxonomy" id="1915356"/>
    <lineage>
        <taxon>Eukaryota</taxon>
        <taxon>Metamonada</taxon>
        <taxon>Parabasalia</taxon>
        <taxon>Tritrichomonadida</taxon>
        <taxon>Tritrichomonadidae</taxon>
        <taxon>Tritrichomonas</taxon>
    </lineage>
</organism>
<sequence length="365" mass="42939">MSQIEFTSFYSNNAPKMLGAKDMKKLGLSSASRRPFTVEEDAKLLDIMTSLQIVNWEQVAAHFNGRSSRQCRERWLNYLNPSIRTGPWTEIEDDLLLEKVNELGRCWSSIGKFFNGRSENDIKNRWYSHLKYRTVEDNGKFKFVNDPSESLFPYRKTRKRVKVSPQQNAFIVLEQQRRKQIVRNIQIQVPQQHSQIQMLPGNAFLLNMQEPQTSFPQHFIFPPQQFQQVQPQIPKSQSQPQFNQIPIQPRIQQQPQQQILQIQQNPQPQLHHQPKTTQPQTQQFHQSTQQLQKQNSFLPQPLVNNNDNLKSEELFLSNDEEIQSTEIPEIEFVDFWEPHLFEEATTPEFCPSSTNQQELIGYSLY</sequence>
<accession>A0ABR2LBM9</accession>
<name>A0ABR2LBM9_9EUKA</name>
<evidence type="ECO:0008006" key="6">
    <source>
        <dbReference type="Google" id="ProtNLM"/>
    </source>
</evidence>
<dbReference type="EMBL" id="JAPFFF010000001">
    <property type="protein sequence ID" value="KAK8899735.1"/>
    <property type="molecule type" value="Genomic_DNA"/>
</dbReference>
<reference evidence="4 5" key="1">
    <citation type="submission" date="2024-04" db="EMBL/GenBank/DDBJ databases">
        <title>Tritrichomonas musculus Genome.</title>
        <authorList>
            <person name="Alves-Ferreira E."/>
            <person name="Grigg M."/>
            <person name="Lorenzi H."/>
            <person name="Galac M."/>
        </authorList>
    </citation>
    <scope>NUCLEOTIDE SEQUENCE [LARGE SCALE GENOMIC DNA]</scope>
    <source>
        <strain evidence="4 5">EAF2021</strain>
    </source>
</reference>
<gene>
    <name evidence="4" type="ORF">M9Y10_002057</name>
</gene>
<evidence type="ECO:0000259" key="3">
    <source>
        <dbReference type="PROSITE" id="PS51294"/>
    </source>
</evidence>
<dbReference type="InterPro" id="IPR009057">
    <property type="entry name" value="Homeodomain-like_sf"/>
</dbReference>
<dbReference type="CDD" id="cd00167">
    <property type="entry name" value="SANT"/>
    <property type="match status" value="2"/>
</dbReference>
<dbReference type="InterPro" id="IPR001005">
    <property type="entry name" value="SANT/Myb"/>
</dbReference>
<protein>
    <recommendedName>
        <fullName evidence="6">Myb-like DNA-binding domain containing protein</fullName>
    </recommendedName>
</protein>
<evidence type="ECO:0000313" key="4">
    <source>
        <dbReference type="EMBL" id="KAK8899735.1"/>
    </source>
</evidence>
<evidence type="ECO:0000313" key="5">
    <source>
        <dbReference type="Proteomes" id="UP001470230"/>
    </source>
</evidence>
<evidence type="ECO:0000256" key="1">
    <source>
        <dbReference type="SAM" id="MobiDB-lite"/>
    </source>
</evidence>
<dbReference type="InterPro" id="IPR050560">
    <property type="entry name" value="MYB_TF"/>
</dbReference>
<dbReference type="Pfam" id="PF00249">
    <property type="entry name" value="Myb_DNA-binding"/>
    <property type="match status" value="2"/>
</dbReference>
<dbReference type="PANTHER" id="PTHR45614:SF253">
    <property type="entry name" value="CHROMOSOME UNDETERMINED SCAFFOLD_38, WHOLE GENOME SHOTGUN SEQUENCE"/>
    <property type="match status" value="1"/>
</dbReference>